<dbReference type="Pfam" id="PF24391">
    <property type="entry name" value="HD-CE"/>
    <property type="match status" value="1"/>
</dbReference>
<dbReference type="SUPFAM" id="SSF55874">
    <property type="entry name" value="ATPase domain of HSP90 chaperone/DNA topoisomerase II/histidine kinase"/>
    <property type="match status" value="1"/>
</dbReference>
<accession>U4T6B9</accession>
<dbReference type="InterPro" id="IPR056471">
    <property type="entry name" value="HD-CE"/>
</dbReference>
<dbReference type="OrthoDB" id="9802640at2"/>
<dbReference type="Proteomes" id="UP000016761">
    <property type="component" value="Unassembled WGS sequence"/>
</dbReference>
<protein>
    <recommendedName>
        <fullName evidence="1">HD-CE domain-containing protein</fullName>
    </recommendedName>
</protein>
<keyword evidence="3" id="KW-1185">Reference proteome</keyword>
<dbReference type="EMBL" id="AUSW01000038">
    <property type="protein sequence ID" value="ERL54289.1"/>
    <property type="molecule type" value="Genomic_DNA"/>
</dbReference>
<dbReference type="InterPro" id="IPR036890">
    <property type="entry name" value="HATPase_C_sf"/>
</dbReference>
<evidence type="ECO:0000259" key="1">
    <source>
        <dbReference type="Pfam" id="PF24391"/>
    </source>
</evidence>
<reference evidence="2 3" key="1">
    <citation type="journal article" date="2013" name="Genome Announc.">
        <title>Draft Genome Sequence of Psychrobacter aquaticus Strain CMS 56T, Isolated from a Cyanobacterial Mat Sample Collected from Water Bodies in the McMurdo Dry Valley Region of Antarctica.</title>
        <authorList>
            <person name="Reddy G.S."/>
            <person name="Ara S."/>
            <person name="Singh A."/>
            <person name="Kumar Pinnaka A."/>
            <person name="Shivaji S."/>
        </authorList>
    </citation>
    <scope>NUCLEOTIDE SEQUENCE [LARGE SCALE GENOMIC DNA]</scope>
    <source>
        <strain evidence="2 3">CMS 56</strain>
    </source>
</reference>
<evidence type="ECO:0000313" key="2">
    <source>
        <dbReference type="EMBL" id="ERL54289.1"/>
    </source>
</evidence>
<dbReference type="AlphaFoldDB" id="U4T6B9"/>
<dbReference type="PATRIC" id="fig|1354303.4.peg.2799"/>
<dbReference type="STRING" id="1354303.M917_2846"/>
<proteinExistence type="predicted"/>
<comment type="caution">
    <text evidence="2">The sequence shown here is derived from an EMBL/GenBank/DDBJ whole genome shotgun (WGS) entry which is preliminary data.</text>
</comment>
<name>U4T6B9_9GAMM</name>
<dbReference type="eggNOG" id="COG0326">
    <property type="taxonomic scope" value="Bacteria"/>
</dbReference>
<sequence length="1022" mass="120024">MSAGLIKHLKRKTEEDSNTKILMSQWEFDEKLVGKSLENVGSYYPHFSSHNKSHSQQILVNIERLLGSNIEKLTATDTWLILEAAYWHDIGMLFNADEVQDVIENEHFKDYVEELANNNVQDLHEFAKVWHNDGWEAALIHYDNPYKGVEKYRQMVAEWYRKGHAKNSNDVVLKPFEKLNISSPRTELLPKRIYRYLGQICWAHGLGFEDYVMKTLPFRQTGMGTENCHPRFVACLLRLGDLFDIDDNRFCPVMARQVGNMPSLSKTHDHKHQAIREFQLDNETVSITAICSTEMAYIECRNWFDWIKEEIQNQMSQWKNIVPSREFGLLPTINKLNVEMDDSKILLNDKPMKFSLDERSAIELLQGKNLYDDEINIYRELFQNAIDATYIRVWTEFGDSSPKPKLNKQSNPYSEEFLNVIRDYPISVSFTKIKDENDSDYSIWKFSISDMGTGISIKDLEYMQKIAGSSKNLERKKIINDMPLPIRPSGTFGIGLHSAFLLLEGNESPYNKVYIETRSIFDSNSYNIEMTSPISNNQGYCFIEKIDSNTSRSFGTTLSIYLRLKRRGMRYNSRLFDPNDEEKLVDEVQNTYDPIEQPIFDYLQIITKIGDLKNKIIKNIPVSVSLNKDFNNYDSISRHKDELIWDSKYNLFFGVSNCEKVNFLKGPSYRLNNLFKGQRVEPLTNFFIMPIFIDFYGFDAKDALQLDRNKWRKEFQEKMNRDDYFEDLIEHLLKNHLQAIRNQLKNDKFLSSILSIFSIEDPSIDKDLWTELSLFNDSEIKFSSDLKDKHSFKKLLKLSKLDIIKVNSKNNLNYVDFNTSSHKKTIMTTEFKKDSIWTNKFLEKWYLDSGYMVSDESNKDMITYSFKKSSRLENNLLMLLCQKFLNDDNSRISLSKSSLKRANLDKFTYLCCFSRAHKNIFGKDNTNVSKECLLLPFTKLFKNDNKYLNTYNLETLVDLVFEELKQENPTLKKEQVEESYKEIIILIDEKMKDDVLWKKARKHEDGFEPHNISELQKKYNFK</sequence>
<dbReference type="Gene3D" id="3.30.565.10">
    <property type="entry name" value="Histidine kinase-like ATPase, C-terminal domain"/>
    <property type="match status" value="1"/>
</dbReference>
<dbReference type="RefSeq" id="WP_021815454.1">
    <property type="nucleotide sequence ID" value="NZ_AUSW01000038.1"/>
</dbReference>
<feature type="domain" description="HD-CE" evidence="1">
    <location>
        <begin position="45"/>
        <end position="313"/>
    </location>
</feature>
<evidence type="ECO:0000313" key="3">
    <source>
        <dbReference type="Proteomes" id="UP000016761"/>
    </source>
</evidence>
<gene>
    <name evidence="2" type="ORF">M917_2846</name>
</gene>
<organism evidence="2 3">
    <name type="scientific">Psychrobacter aquaticus CMS 56</name>
    <dbReference type="NCBI Taxonomy" id="1354303"/>
    <lineage>
        <taxon>Bacteria</taxon>
        <taxon>Pseudomonadati</taxon>
        <taxon>Pseudomonadota</taxon>
        <taxon>Gammaproteobacteria</taxon>
        <taxon>Moraxellales</taxon>
        <taxon>Moraxellaceae</taxon>
        <taxon>Psychrobacter</taxon>
    </lineage>
</organism>